<sequence>MTTVTPASTAELDLLATSGPTSLVITITPALATDLLRRNTHNRKLRDRAVGDYARDMASGRWAVNGEAIKLATDGSVLDGQHRLHAVIQADTAVDMFVVIGLDPASQETMDAGRKRSTGDVLGLRNEDNAVTLAAILRRVWAWEQGDRRFTGRQSPTTAECAALLVERPELRRSTEIAVRTRQAFPHIPQSVLGTCHHLFTTIDPAEAAWFFQRLSDGAELPVGHPILALRTRVTSERLDNVRLAEDRFMAYLIRTWNAVRAGRDLARLVHKPGSEIPTPK</sequence>
<dbReference type="RefSeq" id="WP_075001224.1">
    <property type="nucleotide sequence ID" value="NZ_FOGO01000007.1"/>
</dbReference>
<organism evidence="1 2">
    <name type="scientific">Streptomyces qinglanensis</name>
    <dbReference type="NCBI Taxonomy" id="943816"/>
    <lineage>
        <taxon>Bacteria</taxon>
        <taxon>Bacillati</taxon>
        <taxon>Actinomycetota</taxon>
        <taxon>Actinomycetes</taxon>
        <taxon>Kitasatosporales</taxon>
        <taxon>Streptomycetaceae</taxon>
        <taxon>Streptomyces</taxon>
    </lineage>
</organism>
<accession>A0A1H9U3R9</accession>
<name>A0A1H9U3R9_9ACTN</name>
<reference evidence="2" key="1">
    <citation type="submission" date="2016-10" db="EMBL/GenBank/DDBJ databases">
        <authorList>
            <person name="Varghese N."/>
            <person name="Submissions S."/>
        </authorList>
    </citation>
    <scope>NUCLEOTIDE SEQUENCE [LARGE SCALE GENOMIC DNA]</scope>
    <source>
        <strain evidence="2">CGMCC 4.6825</strain>
    </source>
</reference>
<dbReference type="AlphaFoldDB" id="A0A1H9U3R9"/>
<keyword evidence="2" id="KW-1185">Reference proteome</keyword>
<gene>
    <name evidence="1" type="ORF">SAMN05421870_107312</name>
</gene>
<evidence type="ECO:0000313" key="1">
    <source>
        <dbReference type="EMBL" id="SES04210.1"/>
    </source>
</evidence>
<dbReference type="EMBL" id="FOGO01000007">
    <property type="protein sequence ID" value="SES04210.1"/>
    <property type="molecule type" value="Genomic_DNA"/>
</dbReference>
<evidence type="ECO:0000313" key="2">
    <source>
        <dbReference type="Proteomes" id="UP000182841"/>
    </source>
</evidence>
<dbReference type="Proteomes" id="UP000182841">
    <property type="component" value="Unassembled WGS sequence"/>
</dbReference>
<proteinExistence type="predicted"/>
<protein>
    <submittedName>
        <fullName evidence="1">Uncharacterized protein</fullName>
    </submittedName>
</protein>
<dbReference type="OrthoDB" id="950695at2"/>